<evidence type="ECO:0000256" key="3">
    <source>
        <dbReference type="ARBA" id="ARBA00009184"/>
    </source>
</evidence>
<keyword evidence="6" id="KW-0028">Amino-acid biosynthesis</keyword>
<evidence type="ECO:0000256" key="2">
    <source>
        <dbReference type="ARBA" id="ARBA00005135"/>
    </source>
</evidence>
<evidence type="ECO:0000256" key="5">
    <source>
        <dbReference type="ARBA" id="ARBA00015196"/>
    </source>
</evidence>
<dbReference type="PANTHER" id="PTHR43344">
    <property type="entry name" value="PHOSPHOSERINE PHOSPHATASE"/>
    <property type="match status" value="1"/>
</dbReference>
<dbReference type="EMBL" id="CP021112">
    <property type="protein sequence ID" value="ARQ00173.1"/>
    <property type="molecule type" value="Genomic_DNA"/>
</dbReference>
<dbReference type="CDD" id="cd07500">
    <property type="entry name" value="HAD_PSP"/>
    <property type="match status" value="1"/>
</dbReference>
<dbReference type="InterPro" id="IPR036412">
    <property type="entry name" value="HAD-like_sf"/>
</dbReference>
<dbReference type="KEGG" id="psin:CAK95_14620"/>
<dbReference type="GO" id="GO:0006564">
    <property type="term" value="P:L-serine biosynthetic process"/>
    <property type="evidence" value="ECO:0007669"/>
    <property type="project" value="UniProtKB-KW"/>
</dbReference>
<dbReference type="SUPFAM" id="SSF56784">
    <property type="entry name" value="HAD-like"/>
    <property type="match status" value="1"/>
</dbReference>
<evidence type="ECO:0000256" key="12">
    <source>
        <dbReference type="ARBA" id="ARBA00048138"/>
    </source>
</evidence>
<dbReference type="UniPathway" id="UPA00135">
    <property type="reaction ID" value="UER00198"/>
</dbReference>
<dbReference type="SFLD" id="SFLDS00003">
    <property type="entry name" value="Haloacid_Dehalogenase"/>
    <property type="match status" value="1"/>
</dbReference>
<evidence type="ECO:0000256" key="9">
    <source>
        <dbReference type="ARBA" id="ARBA00022842"/>
    </source>
</evidence>
<evidence type="ECO:0000256" key="4">
    <source>
        <dbReference type="ARBA" id="ARBA00012640"/>
    </source>
</evidence>
<protein>
    <recommendedName>
        <fullName evidence="5">Phosphoserine phosphatase</fullName>
        <ecNumber evidence="4">3.1.3.3</ecNumber>
    </recommendedName>
    <alternativeName>
        <fullName evidence="11">O-phosphoserine phosphohydrolase</fullName>
    </alternativeName>
</protein>
<keyword evidence="15" id="KW-1185">Reference proteome</keyword>
<accession>A0A1W6ZS76</accession>
<dbReference type="GO" id="GO:0036424">
    <property type="term" value="F:L-phosphoserine phosphatase activity"/>
    <property type="evidence" value="ECO:0007669"/>
    <property type="project" value="InterPro"/>
</dbReference>
<keyword evidence="9" id="KW-0460">Magnesium</keyword>
<comment type="pathway">
    <text evidence="2">Amino-acid biosynthesis; L-serine biosynthesis; L-serine from 3-phospho-D-glycerate: step 3/3.</text>
</comment>
<evidence type="ECO:0000256" key="13">
    <source>
        <dbReference type="ARBA" id="ARBA00048523"/>
    </source>
</evidence>
<evidence type="ECO:0000313" key="14">
    <source>
        <dbReference type="EMBL" id="ARQ00173.1"/>
    </source>
</evidence>
<dbReference type="InterPro" id="IPR004469">
    <property type="entry name" value="PSP"/>
</dbReference>
<gene>
    <name evidence="14" type="ORF">CAK95_14620</name>
</gene>
<dbReference type="Proteomes" id="UP000194137">
    <property type="component" value="Chromosome"/>
</dbReference>
<dbReference type="STRING" id="1235591.CAK95_14620"/>
<evidence type="ECO:0000256" key="8">
    <source>
        <dbReference type="ARBA" id="ARBA00022801"/>
    </source>
</evidence>
<evidence type="ECO:0000256" key="7">
    <source>
        <dbReference type="ARBA" id="ARBA00022723"/>
    </source>
</evidence>
<dbReference type="SFLD" id="SFLDG01136">
    <property type="entry name" value="C1.6:_Phosphoserine_Phosphatas"/>
    <property type="match status" value="1"/>
</dbReference>
<keyword evidence="7" id="KW-0479">Metal-binding</keyword>
<evidence type="ECO:0000256" key="1">
    <source>
        <dbReference type="ARBA" id="ARBA00001946"/>
    </source>
</evidence>
<dbReference type="SFLD" id="SFLDG01137">
    <property type="entry name" value="C1.6.1:_Phosphoserine_Phosphat"/>
    <property type="match status" value="1"/>
</dbReference>
<proteinExistence type="inferred from homology"/>
<dbReference type="EC" id="3.1.3.3" evidence="4"/>
<evidence type="ECO:0000256" key="11">
    <source>
        <dbReference type="ARBA" id="ARBA00031693"/>
    </source>
</evidence>
<keyword evidence="8" id="KW-0378">Hydrolase</keyword>
<dbReference type="Pfam" id="PF12710">
    <property type="entry name" value="HAD"/>
    <property type="match status" value="1"/>
</dbReference>
<dbReference type="PANTHER" id="PTHR43344:SF2">
    <property type="entry name" value="PHOSPHOSERINE PHOSPHATASE"/>
    <property type="match status" value="1"/>
</dbReference>
<organism evidence="14 15">
    <name type="scientific">Pseudorhodoplanes sinuspersici</name>
    <dbReference type="NCBI Taxonomy" id="1235591"/>
    <lineage>
        <taxon>Bacteria</taxon>
        <taxon>Pseudomonadati</taxon>
        <taxon>Pseudomonadota</taxon>
        <taxon>Alphaproteobacteria</taxon>
        <taxon>Hyphomicrobiales</taxon>
        <taxon>Pseudorhodoplanes</taxon>
    </lineage>
</organism>
<comment type="catalytic activity">
    <reaction evidence="12">
        <text>O-phospho-L-serine + H2O = L-serine + phosphate</text>
        <dbReference type="Rhea" id="RHEA:21208"/>
        <dbReference type="ChEBI" id="CHEBI:15377"/>
        <dbReference type="ChEBI" id="CHEBI:33384"/>
        <dbReference type="ChEBI" id="CHEBI:43474"/>
        <dbReference type="ChEBI" id="CHEBI:57524"/>
        <dbReference type="EC" id="3.1.3.3"/>
    </reaction>
</comment>
<evidence type="ECO:0000313" key="15">
    <source>
        <dbReference type="Proteomes" id="UP000194137"/>
    </source>
</evidence>
<dbReference type="InterPro" id="IPR050582">
    <property type="entry name" value="HAD-like_SerB"/>
</dbReference>
<evidence type="ECO:0000256" key="10">
    <source>
        <dbReference type="ARBA" id="ARBA00023299"/>
    </source>
</evidence>
<dbReference type="GO" id="GO:0000287">
    <property type="term" value="F:magnesium ion binding"/>
    <property type="evidence" value="ECO:0007669"/>
    <property type="project" value="TreeGrafter"/>
</dbReference>
<dbReference type="SFLD" id="SFLDF00029">
    <property type="entry name" value="phosphoserine_phosphatase"/>
    <property type="match status" value="1"/>
</dbReference>
<dbReference type="NCBIfam" id="TIGR01488">
    <property type="entry name" value="HAD-SF-IB"/>
    <property type="match status" value="1"/>
</dbReference>
<dbReference type="AlphaFoldDB" id="A0A1W6ZS76"/>
<dbReference type="InterPro" id="IPR023214">
    <property type="entry name" value="HAD_sf"/>
</dbReference>
<comment type="similarity">
    <text evidence="3">Belongs to the HAD-like hydrolase superfamily. SerB family.</text>
</comment>
<keyword evidence="10" id="KW-0718">Serine biosynthesis</keyword>
<dbReference type="Gene3D" id="3.40.50.1000">
    <property type="entry name" value="HAD superfamily/HAD-like"/>
    <property type="match status" value="1"/>
</dbReference>
<dbReference type="GO" id="GO:0005737">
    <property type="term" value="C:cytoplasm"/>
    <property type="evidence" value="ECO:0007669"/>
    <property type="project" value="TreeGrafter"/>
</dbReference>
<dbReference type="OrthoDB" id="9792539at2"/>
<reference evidence="14 15" key="1">
    <citation type="submission" date="2017-05" db="EMBL/GenBank/DDBJ databases">
        <title>Full genome sequence of Pseudorhodoplanes sinuspersici.</title>
        <authorList>
            <person name="Dastgheib S.M.M."/>
            <person name="Shavandi M."/>
            <person name="Tirandaz H."/>
        </authorList>
    </citation>
    <scope>NUCLEOTIDE SEQUENCE [LARGE SCALE GENOMIC DNA]</scope>
    <source>
        <strain evidence="14 15">RIPI110</strain>
    </source>
</reference>
<name>A0A1W6ZS76_9HYPH</name>
<comment type="catalytic activity">
    <reaction evidence="13">
        <text>O-phospho-D-serine + H2O = D-serine + phosphate</text>
        <dbReference type="Rhea" id="RHEA:24873"/>
        <dbReference type="ChEBI" id="CHEBI:15377"/>
        <dbReference type="ChEBI" id="CHEBI:35247"/>
        <dbReference type="ChEBI" id="CHEBI:43474"/>
        <dbReference type="ChEBI" id="CHEBI:58680"/>
        <dbReference type="EC" id="3.1.3.3"/>
    </reaction>
</comment>
<dbReference type="NCBIfam" id="TIGR00338">
    <property type="entry name" value="serB"/>
    <property type="match status" value="1"/>
</dbReference>
<comment type="cofactor">
    <cofactor evidence="1">
        <name>Mg(2+)</name>
        <dbReference type="ChEBI" id="CHEBI:18420"/>
    </cofactor>
</comment>
<sequence length="302" mass="32701">MTHVATLIAYPNGLGEDALIRARAALPRAGDPQWLDPGIAADIAFTPDEGIDQRAVTDELRETLSGKTIDIVVQPMAHRRKLLLVADMDSTMIGQECIDELADLVGLKALVSGITERAMRGEIAFEPALRERVALLKGLPVTVVDEVIENRITLMPGAKLLVNTMRKHGAHACLVSGGFSLFTQVVGDMIGFDENHANTLLVEHGKLTGFVEEPVLGREAKLDTLLELARHLQLPLQRTLAVGDGANDLGMIERAGLGVAYHAKPAVAAAADARIDHGDLTALLYLQGYKREEFVEEWITEP</sequence>
<evidence type="ECO:0000256" key="6">
    <source>
        <dbReference type="ARBA" id="ARBA00022605"/>
    </source>
</evidence>
<dbReference type="RefSeq" id="WP_086088571.1">
    <property type="nucleotide sequence ID" value="NZ_CP021112.1"/>
</dbReference>